<evidence type="ECO:0000313" key="2">
    <source>
        <dbReference type="EMBL" id="KAG9986666.1"/>
    </source>
</evidence>
<organism evidence="2 3">
    <name type="scientific">Aureobasidium melanogenum</name>
    <name type="common">Aureobasidium pullulans var. melanogenum</name>
    <dbReference type="NCBI Taxonomy" id="46634"/>
    <lineage>
        <taxon>Eukaryota</taxon>
        <taxon>Fungi</taxon>
        <taxon>Dikarya</taxon>
        <taxon>Ascomycota</taxon>
        <taxon>Pezizomycotina</taxon>
        <taxon>Dothideomycetes</taxon>
        <taxon>Dothideomycetidae</taxon>
        <taxon>Dothideales</taxon>
        <taxon>Saccotheciaceae</taxon>
        <taxon>Aureobasidium</taxon>
    </lineage>
</organism>
<proteinExistence type="predicted"/>
<evidence type="ECO:0000256" key="1">
    <source>
        <dbReference type="SAM" id="MobiDB-lite"/>
    </source>
</evidence>
<dbReference type="SUPFAM" id="SSF48403">
    <property type="entry name" value="Ankyrin repeat"/>
    <property type="match status" value="1"/>
</dbReference>
<reference evidence="2" key="1">
    <citation type="journal article" date="2021" name="J Fungi (Basel)">
        <title>Virulence traits and population genomics of the black yeast Aureobasidium melanogenum.</title>
        <authorList>
            <person name="Cernosa A."/>
            <person name="Sun X."/>
            <person name="Gostincar C."/>
            <person name="Fang C."/>
            <person name="Gunde-Cimerman N."/>
            <person name="Song Z."/>
        </authorList>
    </citation>
    <scope>NUCLEOTIDE SEQUENCE</scope>
    <source>
        <strain evidence="2">EXF-9298</strain>
    </source>
</reference>
<protein>
    <recommendedName>
        <fullName evidence="4">Ankyrin repeat protein</fullName>
    </recommendedName>
</protein>
<feature type="non-terminal residue" evidence="2">
    <location>
        <position position="167"/>
    </location>
</feature>
<dbReference type="Gene3D" id="1.25.40.20">
    <property type="entry name" value="Ankyrin repeat-containing domain"/>
    <property type="match status" value="1"/>
</dbReference>
<name>A0A9P8JZS2_AURME</name>
<evidence type="ECO:0000313" key="3">
    <source>
        <dbReference type="Proteomes" id="UP000729357"/>
    </source>
</evidence>
<reference evidence="2" key="2">
    <citation type="submission" date="2021-08" db="EMBL/GenBank/DDBJ databases">
        <authorList>
            <person name="Gostincar C."/>
            <person name="Sun X."/>
            <person name="Song Z."/>
            <person name="Gunde-Cimerman N."/>
        </authorList>
    </citation>
    <scope>NUCLEOTIDE SEQUENCE</scope>
    <source>
        <strain evidence="2">EXF-9298</strain>
    </source>
</reference>
<comment type="caution">
    <text evidence="2">The sequence shown here is derived from an EMBL/GenBank/DDBJ whole genome shotgun (WGS) entry which is preliminary data.</text>
</comment>
<feature type="region of interest" description="Disordered" evidence="1">
    <location>
        <begin position="138"/>
        <end position="167"/>
    </location>
</feature>
<accession>A0A9P8JZS2</accession>
<sequence>MVQWCFDQGTVVDETDETLLADVASFGSPNTSKLLHEHGAPTNESTLNNAAWRARPEMVIFPVDEIGLDINKVYTGRHEPMLRDQTPICSAAISPFRDAGKGIEILLERGADPYHRDCNAFSMAESDLTIGVLREWERKQKEKDQERPRTKKRKTGNANSTVCKESG</sequence>
<keyword evidence="3" id="KW-1185">Reference proteome</keyword>
<dbReference type="Proteomes" id="UP000729357">
    <property type="component" value="Unassembled WGS sequence"/>
</dbReference>
<dbReference type="AlphaFoldDB" id="A0A9P8JZS2"/>
<dbReference type="EMBL" id="JAHFXS010000288">
    <property type="protein sequence ID" value="KAG9986666.1"/>
    <property type="molecule type" value="Genomic_DNA"/>
</dbReference>
<feature type="compositionally biased region" description="Polar residues" evidence="1">
    <location>
        <begin position="156"/>
        <end position="167"/>
    </location>
</feature>
<evidence type="ECO:0008006" key="4">
    <source>
        <dbReference type="Google" id="ProtNLM"/>
    </source>
</evidence>
<feature type="compositionally biased region" description="Basic and acidic residues" evidence="1">
    <location>
        <begin position="138"/>
        <end position="148"/>
    </location>
</feature>
<dbReference type="InterPro" id="IPR036770">
    <property type="entry name" value="Ankyrin_rpt-contain_sf"/>
</dbReference>
<gene>
    <name evidence="2" type="ORF">KCU98_g3875</name>
</gene>